<protein>
    <submittedName>
        <fullName evidence="2">Uncharacterized protein</fullName>
    </submittedName>
</protein>
<evidence type="ECO:0000313" key="3">
    <source>
        <dbReference type="Proteomes" id="UP000095209"/>
    </source>
</evidence>
<dbReference type="RefSeq" id="WP_069717961.1">
    <property type="nucleotide sequence ID" value="NZ_MJEH01000038.1"/>
</dbReference>
<keyword evidence="3" id="KW-1185">Reference proteome</keyword>
<proteinExistence type="predicted"/>
<gene>
    <name evidence="2" type="ORF">BFG57_17200</name>
</gene>
<dbReference type="AlphaFoldDB" id="A0A1E5LD50"/>
<keyword evidence="1" id="KW-0472">Membrane</keyword>
<comment type="caution">
    <text evidence="2">The sequence shown here is derived from an EMBL/GenBank/DDBJ whole genome shotgun (WGS) entry which is preliminary data.</text>
</comment>
<name>A0A1E5LD50_9BACI</name>
<accession>A0A1E5LD50</accession>
<keyword evidence="1" id="KW-1133">Transmembrane helix</keyword>
<evidence type="ECO:0000313" key="2">
    <source>
        <dbReference type="EMBL" id="OEH92001.1"/>
    </source>
</evidence>
<feature type="transmembrane region" description="Helical" evidence="1">
    <location>
        <begin position="7"/>
        <end position="28"/>
    </location>
</feature>
<dbReference type="OrthoDB" id="2454526at2"/>
<reference evidence="2 3" key="1">
    <citation type="submission" date="2016-08" db="EMBL/GenBank/DDBJ databases">
        <title>Genome of Bacillus solimangrovi GH2-4.</title>
        <authorList>
            <person name="Lim S."/>
            <person name="Kim B.-C."/>
        </authorList>
    </citation>
    <scope>NUCLEOTIDE SEQUENCE [LARGE SCALE GENOMIC DNA]</scope>
    <source>
        <strain evidence="2 3">GH2-4</strain>
    </source>
</reference>
<dbReference type="Proteomes" id="UP000095209">
    <property type="component" value="Unassembled WGS sequence"/>
</dbReference>
<feature type="transmembrane region" description="Helical" evidence="1">
    <location>
        <begin position="48"/>
        <end position="73"/>
    </location>
</feature>
<sequence>MRDFIKFALLFVSSYVLLQFAYEFWLTLTYEPNVYELWKNESSSNKHLFAGMTISRKPLLGAVFVTAIAYFVWSRYKKVN</sequence>
<dbReference type="EMBL" id="MJEH01000038">
    <property type="protein sequence ID" value="OEH92001.1"/>
    <property type="molecule type" value="Genomic_DNA"/>
</dbReference>
<organism evidence="2 3">
    <name type="scientific">Bacillus solimangrovi</name>
    <dbReference type="NCBI Taxonomy" id="1305675"/>
    <lineage>
        <taxon>Bacteria</taxon>
        <taxon>Bacillati</taxon>
        <taxon>Bacillota</taxon>
        <taxon>Bacilli</taxon>
        <taxon>Bacillales</taxon>
        <taxon>Bacillaceae</taxon>
        <taxon>Bacillus</taxon>
    </lineage>
</organism>
<keyword evidence="1" id="KW-0812">Transmembrane</keyword>
<dbReference type="STRING" id="1305675.BFG57_17200"/>
<evidence type="ECO:0000256" key="1">
    <source>
        <dbReference type="SAM" id="Phobius"/>
    </source>
</evidence>